<dbReference type="SUPFAM" id="SSF50692">
    <property type="entry name" value="ADC-like"/>
    <property type="match status" value="1"/>
</dbReference>
<dbReference type="Pfam" id="PF17862">
    <property type="entry name" value="AAA_lid_3"/>
    <property type="match status" value="1"/>
</dbReference>
<reference evidence="15" key="2">
    <citation type="submission" date="2014-06" db="EMBL/GenBank/DDBJ databases">
        <title>The complete genome of Blastobotrys (Arxula) adeninivorans LS3 - a yeast of biotechnological interest.</title>
        <authorList>
            <person name="Kunze G."/>
            <person name="Gaillardin C."/>
            <person name="Czernicka M."/>
            <person name="Durrens P."/>
            <person name="Martin T."/>
            <person name="Boer E."/>
            <person name="Gabaldon T."/>
            <person name="Cruz J."/>
            <person name="Talla E."/>
            <person name="Marck C."/>
            <person name="Goffeau A."/>
            <person name="Barbe V."/>
            <person name="Baret P."/>
            <person name="Baronian K."/>
            <person name="Beier S."/>
            <person name="Bleykasten C."/>
            <person name="Bode R."/>
            <person name="Casaregola S."/>
            <person name="Despons L."/>
            <person name="Fairhead C."/>
            <person name="Giersberg M."/>
            <person name="Gierski P."/>
            <person name="Hahnel U."/>
            <person name="Hartmann A."/>
            <person name="Jankowska D."/>
            <person name="Jubin C."/>
            <person name="Jung P."/>
            <person name="Lafontaine I."/>
            <person name="Leh-Louis V."/>
            <person name="Lemaire M."/>
            <person name="Marcet-Houben M."/>
            <person name="Mascher M."/>
            <person name="Morel G."/>
            <person name="Richard G.-F."/>
            <person name="Riechen J."/>
            <person name="Sacerdot C."/>
            <person name="Sarkar A."/>
            <person name="Savel G."/>
            <person name="Schacherer J."/>
            <person name="Sherman D."/>
            <person name="Straub M.-L."/>
            <person name="Stein N."/>
            <person name="Thierry A."/>
            <person name="Trautwein-Schult A."/>
            <person name="Westhof E."/>
            <person name="Worch S."/>
            <person name="Dujon B."/>
            <person name="Souciet J.-L."/>
            <person name="Wincker P."/>
            <person name="Scholz U."/>
            <person name="Neuveglise N."/>
        </authorList>
    </citation>
    <scope>NUCLEOTIDE SEQUENCE</scope>
    <source>
        <strain evidence="15">LS3</strain>
    </source>
</reference>
<gene>
    <name evidence="15" type="ORF">GNLVRS02_ARAD1B22198g</name>
</gene>
<evidence type="ECO:0000256" key="9">
    <source>
        <dbReference type="ARBA" id="ARBA00056429"/>
    </source>
</evidence>
<dbReference type="PROSITE" id="PS00674">
    <property type="entry name" value="AAA"/>
    <property type="match status" value="1"/>
</dbReference>
<dbReference type="GO" id="GO:0005795">
    <property type="term" value="C:Golgi stack"/>
    <property type="evidence" value="ECO:0007669"/>
    <property type="project" value="TreeGrafter"/>
</dbReference>
<evidence type="ECO:0000256" key="2">
    <source>
        <dbReference type="ARBA" id="ARBA00006914"/>
    </source>
</evidence>
<dbReference type="Gene3D" id="3.40.50.300">
    <property type="entry name" value="P-loop containing nucleotide triphosphate hydrolases"/>
    <property type="match status" value="2"/>
</dbReference>
<dbReference type="FunFam" id="3.40.50.300:FF:000187">
    <property type="entry name" value="Vesicular-fusion ATPase SEC18"/>
    <property type="match status" value="1"/>
</dbReference>
<sequence length="797" mass="88462">MDKFGFGKSRPQENPYARVPVPQSEGNYASPPPGYRPSPPGGHSPAPGGVPGHGLRMVIDNAPDSTYATDNVIAVPPGGFQTGQYIIVDDNYVFTAKVAPQLPPGVLGASGAQREWAQWSRRDEVTVAPFDIFANGNGRVYLGSLEVEIDFYNKARAVPTPFEQDKLTKRFIQLYKNQVFAPGQKLAMEYGGINFKVKILSTQVVDLGSFTTEEKAEFTHKNARGILVDHTDISFYKPQGGLINLKSADNKPRVNAILQPNFRFEDMGIGGLDEEFNTIFRRAFASRIYPPRDVEKLGINHVKGLLLFGPPGTGKTLIARQIGKMLNAVEPKIVNGPEMLNKYVGGSEENIRKLFKEAETEYREKGEESNLHIIIFDELDAVFKQRGSRGDGTGVGDNVVNQLLAKMDGVDQLNNILVIGMTNRRDLIDTALLRPGRFEVQLEISLPDESGRRQIYKIHTSKMRHEKKLASDVKIEELAALSKNYSGAEIEGVVKSAASFALNRNIKMDPKKGITFDNKEVMVSRQDFLNALSETKPAFGVSEEDLENTIRGGIIKYASHVDDVLNQGTKLIEQVRQSDQFPLISVLVHGPPGTGKTALASTIALSSGFPFIRMISPDAMIGMSEANRIQHLSQMFQDSYKSPLNVLVVDSIEDMLDWVEIGPRFSNPVLQTLKVFLKKLPPKDRRLIVLCTSCQRSVLEQMDLLKCFNREIYVPNISSLEDLHHVFEQVEFLTPQERQDAIRMISEETGSSVLGTGIKQVLFNIEAARLSGQSSLKEFVDMTVRSINDKPGRIRGL</sequence>
<dbReference type="InterPro" id="IPR004201">
    <property type="entry name" value="Cdc48_dom2"/>
</dbReference>
<dbReference type="GO" id="GO:0006891">
    <property type="term" value="P:intra-Golgi vesicle-mediated transport"/>
    <property type="evidence" value="ECO:0007669"/>
    <property type="project" value="TreeGrafter"/>
</dbReference>
<reference evidence="15" key="1">
    <citation type="submission" date="2014-02" db="EMBL/GenBank/DDBJ databases">
        <authorList>
            <person name="Genoscope - CEA"/>
        </authorList>
    </citation>
    <scope>NUCLEOTIDE SEQUENCE</scope>
    <source>
        <strain evidence="15">LS3</strain>
    </source>
</reference>
<evidence type="ECO:0000256" key="8">
    <source>
        <dbReference type="ARBA" id="ARBA00022927"/>
    </source>
</evidence>
<evidence type="ECO:0000256" key="4">
    <source>
        <dbReference type="ARBA" id="ARBA00022490"/>
    </source>
</evidence>
<dbReference type="GO" id="GO:0016887">
    <property type="term" value="F:ATP hydrolysis activity"/>
    <property type="evidence" value="ECO:0007669"/>
    <property type="project" value="InterPro"/>
</dbReference>
<keyword evidence="6 11" id="KW-0547">Nucleotide-binding</keyword>
<dbReference type="Gene3D" id="2.40.40.20">
    <property type="match status" value="1"/>
</dbReference>
<dbReference type="InterPro" id="IPR003960">
    <property type="entry name" value="ATPase_AAA_CS"/>
</dbReference>
<proteinExistence type="inferred from homology"/>
<dbReference type="InterPro" id="IPR003593">
    <property type="entry name" value="AAA+_ATPase"/>
</dbReference>
<dbReference type="InterPro" id="IPR029067">
    <property type="entry name" value="CDC48_domain_2-like_sf"/>
</dbReference>
<dbReference type="CDD" id="cd00009">
    <property type="entry name" value="AAA"/>
    <property type="match status" value="1"/>
</dbReference>
<keyword evidence="7 11" id="KW-0067">ATP-binding</keyword>
<dbReference type="InterPro" id="IPR009010">
    <property type="entry name" value="Asp_de-COase-like_dom_sf"/>
</dbReference>
<evidence type="ECO:0000259" key="14">
    <source>
        <dbReference type="SMART" id="SM01073"/>
    </source>
</evidence>
<dbReference type="SUPFAM" id="SSF54585">
    <property type="entry name" value="Cdc48 domain 2-like"/>
    <property type="match status" value="1"/>
</dbReference>
<dbReference type="Pfam" id="PF00004">
    <property type="entry name" value="AAA"/>
    <property type="match status" value="2"/>
</dbReference>
<dbReference type="SMART" id="SM01073">
    <property type="entry name" value="CDC48_N"/>
    <property type="match status" value="1"/>
</dbReference>
<dbReference type="FunFam" id="3.40.50.300:FF:000166">
    <property type="entry name" value="vesicle-fusing ATPase isoform X1"/>
    <property type="match status" value="1"/>
</dbReference>
<evidence type="ECO:0000313" key="15">
    <source>
        <dbReference type="EMBL" id="CDP36839.1"/>
    </source>
</evidence>
<dbReference type="PhylomeDB" id="A0A060T7S1"/>
<comment type="similarity">
    <text evidence="2 11">Belongs to the AAA ATPase family.</text>
</comment>
<feature type="domain" description="CDC48 N-terminal subdomain" evidence="14">
    <location>
        <begin position="56"/>
        <end position="132"/>
    </location>
</feature>
<protein>
    <recommendedName>
        <fullName evidence="10 11">Vesicular-fusion protein SEC18</fullName>
    </recommendedName>
</protein>
<comment type="subcellular location">
    <subcellularLocation>
        <location evidence="1 11">Cytoplasm</location>
    </subcellularLocation>
</comment>
<dbReference type="EMBL" id="HG937692">
    <property type="protein sequence ID" value="CDP36839.1"/>
    <property type="molecule type" value="Genomic_DNA"/>
</dbReference>
<accession>A0A060T7S1</accession>
<evidence type="ECO:0000256" key="10">
    <source>
        <dbReference type="ARBA" id="ARBA00068637"/>
    </source>
</evidence>
<dbReference type="Gene3D" id="1.10.8.60">
    <property type="match status" value="1"/>
</dbReference>
<dbReference type="SUPFAM" id="SSF52540">
    <property type="entry name" value="P-loop containing nucleoside triphosphate hydrolases"/>
    <property type="match status" value="2"/>
</dbReference>
<evidence type="ECO:0000256" key="5">
    <source>
        <dbReference type="ARBA" id="ARBA00022737"/>
    </source>
</evidence>
<dbReference type="InterPro" id="IPR027417">
    <property type="entry name" value="P-loop_NTPase"/>
</dbReference>
<keyword evidence="3 11" id="KW-0813">Transport</keyword>
<organism evidence="15">
    <name type="scientific">Blastobotrys adeninivorans</name>
    <name type="common">Yeast</name>
    <name type="synonym">Arxula adeninivorans</name>
    <dbReference type="NCBI Taxonomy" id="409370"/>
    <lineage>
        <taxon>Eukaryota</taxon>
        <taxon>Fungi</taxon>
        <taxon>Dikarya</taxon>
        <taxon>Ascomycota</taxon>
        <taxon>Saccharomycotina</taxon>
        <taxon>Dipodascomycetes</taxon>
        <taxon>Dipodascales</taxon>
        <taxon>Trichomonascaceae</taxon>
        <taxon>Blastobotrys</taxon>
    </lineage>
</organism>
<keyword evidence="8 11" id="KW-0653">Protein transport</keyword>
<keyword evidence="5" id="KW-0677">Repeat</keyword>
<feature type="region of interest" description="Disordered" evidence="12">
    <location>
        <begin position="1"/>
        <end position="56"/>
    </location>
</feature>
<feature type="compositionally biased region" description="Pro residues" evidence="12">
    <location>
        <begin position="30"/>
        <end position="42"/>
    </location>
</feature>
<evidence type="ECO:0000256" key="12">
    <source>
        <dbReference type="SAM" id="MobiDB-lite"/>
    </source>
</evidence>
<evidence type="ECO:0000256" key="1">
    <source>
        <dbReference type="ARBA" id="ARBA00004496"/>
    </source>
</evidence>
<dbReference type="SMART" id="SM00382">
    <property type="entry name" value="AAA"/>
    <property type="match status" value="2"/>
</dbReference>
<evidence type="ECO:0000256" key="6">
    <source>
        <dbReference type="ARBA" id="ARBA00022741"/>
    </source>
</evidence>
<comment type="function">
    <text evidence="9 11">Required for vesicle-mediated transport. Catalyzes the fusion of transport vesicles within the Golgi cisternae. Is also required for transport from the endoplasmic reticulum to the Golgi stack. Seems to function as a fusion protein required for the delivery of cargo proteins to all compartments of the Golgi stack independent of vesicle origin.</text>
</comment>
<dbReference type="Gene3D" id="3.10.330.10">
    <property type="match status" value="1"/>
</dbReference>
<dbReference type="FunFam" id="1.10.8.60:FF:000026">
    <property type="entry name" value="vesicle-fusing ATPase isoform X1"/>
    <property type="match status" value="1"/>
</dbReference>
<dbReference type="InterPro" id="IPR039812">
    <property type="entry name" value="Vesicle-fus_ATPase"/>
</dbReference>
<dbReference type="AlphaFoldDB" id="A0A060T7S1"/>
<feature type="domain" description="AAA+ ATPase" evidence="13">
    <location>
        <begin position="301"/>
        <end position="448"/>
    </location>
</feature>
<dbReference type="GO" id="GO:0005524">
    <property type="term" value="F:ATP binding"/>
    <property type="evidence" value="ECO:0007669"/>
    <property type="project" value="UniProtKB-UniRule"/>
</dbReference>
<name>A0A060T7S1_BLAAD</name>
<dbReference type="GO" id="GO:0043001">
    <property type="term" value="P:Golgi to plasma membrane protein transport"/>
    <property type="evidence" value="ECO:0007669"/>
    <property type="project" value="TreeGrafter"/>
</dbReference>
<keyword evidence="4 11" id="KW-0963">Cytoplasm</keyword>
<dbReference type="CDD" id="cd19504">
    <property type="entry name" value="RecA-like_NSF-SEC18_r1-like"/>
    <property type="match status" value="1"/>
</dbReference>
<dbReference type="PANTHER" id="PTHR23078:SF3">
    <property type="entry name" value="VESICLE-FUSING ATPASE"/>
    <property type="match status" value="1"/>
</dbReference>
<dbReference type="PANTHER" id="PTHR23078">
    <property type="entry name" value="VESICULAR-FUSION PROTEIN NSF"/>
    <property type="match status" value="1"/>
</dbReference>
<keyword evidence="11" id="KW-0378">Hydrolase</keyword>
<dbReference type="InterPro" id="IPR003959">
    <property type="entry name" value="ATPase_AAA_core"/>
</dbReference>
<evidence type="ECO:0000256" key="11">
    <source>
        <dbReference type="RuleBase" id="RU367045"/>
    </source>
</evidence>
<evidence type="ECO:0000256" key="7">
    <source>
        <dbReference type="ARBA" id="ARBA00022840"/>
    </source>
</evidence>
<keyword evidence="11" id="KW-0931">ER-Golgi transport</keyword>
<dbReference type="Pfam" id="PF02933">
    <property type="entry name" value="CDC48_2"/>
    <property type="match status" value="1"/>
</dbReference>
<dbReference type="GO" id="GO:0035494">
    <property type="term" value="P:SNARE complex disassembly"/>
    <property type="evidence" value="ECO:0007669"/>
    <property type="project" value="InterPro"/>
</dbReference>
<evidence type="ECO:0000259" key="13">
    <source>
        <dbReference type="SMART" id="SM00382"/>
    </source>
</evidence>
<feature type="domain" description="AAA+ ATPase" evidence="13">
    <location>
        <begin position="582"/>
        <end position="718"/>
    </location>
</feature>
<evidence type="ECO:0000256" key="3">
    <source>
        <dbReference type="ARBA" id="ARBA00022448"/>
    </source>
</evidence>
<dbReference type="InterPro" id="IPR003338">
    <property type="entry name" value="CDC4_N-term_subdom"/>
</dbReference>
<dbReference type="InterPro" id="IPR041569">
    <property type="entry name" value="AAA_lid_3"/>
</dbReference>